<feature type="domain" description="Vacuolar protein sorting-associated protein 54 N-terminal" evidence="7">
    <location>
        <begin position="5"/>
        <end position="99"/>
    </location>
</feature>
<dbReference type="Proteomes" id="UP000481153">
    <property type="component" value="Unassembled WGS sequence"/>
</dbReference>
<dbReference type="InterPro" id="IPR019515">
    <property type="entry name" value="VPS54_N"/>
</dbReference>
<keyword evidence="4" id="KW-0653">Protein transport</keyword>
<dbReference type="PANTHER" id="PTHR12965:SF0">
    <property type="entry name" value="VACUOLAR PROTEIN SORTING-ASSOCIATED PROTEIN 54"/>
    <property type="match status" value="1"/>
</dbReference>
<dbReference type="GO" id="GO:0006896">
    <property type="term" value="P:Golgi to vacuole transport"/>
    <property type="evidence" value="ECO:0007669"/>
    <property type="project" value="TreeGrafter"/>
</dbReference>
<dbReference type="AlphaFoldDB" id="A0A6G0W6P8"/>
<evidence type="ECO:0000313" key="8">
    <source>
        <dbReference type="EMBL" id="KAF0722156.1"/>
    </source>
</evidence>
<evidence type="ECO:0000259" key="7">
    <source>
        <dbReference type="Pfam" id="PF10475"/>
    </source>
</evidence>
<proteinExistence type="inferred from homology"/>
<keyword evidence="3" id="KW-0813">Transport</keyword>
<gene>
    <name evidence="8" type="ORF">Ae201684_018636</name>
</gene>
<dbReference type="VEuPathDB" id="FungiDB:AeMF1_007671"/>
<evidence type="ECO:0000256" key="4">
    <source>
        <dbReference type="ARBA" id="ARBA00022927"/>
    </source>
</evidence>
<evidence type="ECO:0000256" key="5">
    <source>
        <dbReference type="ARBA" id="ARBA00023034"/>
    </source>
</evidence>
<dbReference type="GO" id="GO:0019905">
    <property type="term" value="F:syntaxin binding"/>
    <property type="evidence" value="ECO:0007669"/>
    <property type="project" value="TreeGrafter"/>
</dbReference>
<keyword evidence="9" id="KW-1185">Reference proteome</keyword>
<dbReference type="GO" id="GO:0042147">
    <property type="term" value="P:retrograde transport, endosome to Golgi"/>
    <property type="evidence" value="ECO:0007669"/>
    <property type="project" value="InterPro"/>
</dbReference>
<comment type="similarity">
    <text evidence="2">Belongs to the VPS54 family.</text>
</comment>
<dbReference type="Pfam" id="PF10475">
    <property type="entry name" value="Vps54_N"/>
    <property type="match status" value="1"/>
</dbReference>
<dbReference type="GO" id="GO:0005829">
    <property type="term" value="C:cytosol"/>
    <property type="evidence" value="ECO:0007669"/>
    <property type="project" value="GOC"/>
</dbReference>
<sequence length="160" mass="18322">MDRLRNSLADKSLAILQLHRKQKQLVELLDLMVQIEEMKHTESSVEALVHGHDYTGALDVIDDALKTIHQMAGIHCVRSLGEKLQTYRSFIGIQMSNRFVLVVTAPEWAFEPGPAPTNPHALQSLQLKQKETREEMKQLMDALFRLEIVPDVMGKYRPHK</sequence>
<dbReference type="GO" id="GO:0015031">
    <property type="term" value="P:protein transport"/>
    <property type="evidence" value="ECO:0007669"/>
    <property type="project" value="UniProtKB-KW"/>
</dbReference>
<evidence type="ECO:0000256" key="6">
    <source>
        <dbReference type="ARBA" id="ARBA00023054"/>
    </source>
</evidence>
<keyword evidence="5" id="KW-0333">Golgi apparatus</keyword>
<evidence type="ECO:0000256" key="3">
    <source>
        <dbReference type="ARBA" id="ARBA00022448"/>
    </source>
</evidence>
<evidence type="ECO:0000256" key="1">
    <source>
        <dbReference type="ARBA" id="ARBA00004601"/>
    </source>
</evidence>
<dbReference type="PANTHER" id="PTHR12965">
    <property type="entry name" value="VACUOLAR PROTEIN SORTING 54"/>
    <property type="match status" value="1"/>
</dbReference>
<dbReference type="EMBL" id="VJMJ01000345">
    <property type="protein sequence ID" value="KAF0722156.1"/>
    <property type="molecule type" value="Genomic_DNA"/>
</dbReference>
<organism evidence="8 9">
    <name type="scientific">Aphanomyces euteiches</name>
    <dbReference type="NCBI Taxonomy" id="100861"/>
    <lineage>
        <taxon>Eukaryota</taxon>
        <taxon>Sar</taxon>
        <taxon>Stramenopiles</taxon>
        <taxon>Oomycota</taxon>
        <taxon>Saprolegniomycetes</taxon>
        <taxon>Saprolegniales</taxon>
        <taxon>Verrucalvaceae</taxon>
        <taxon>Aphanomyces</taxon>
    </lineage>
</organism>
<comment type="subcellular location">
    <subcellularLocation>
        <location evidence="1">Golgi apparatus</location>
        <location evidence="1">trans-Golgi network</location>
    </subcellularLocation>
</comment>
<comment type="caution">
    <text evidence="8">The sequence shown here is derived from an EMBL/GenBank/DDBJ whole genome shotgun (WGS) entry which is preliminary data.</text>
</comment>
<reference evidence="8 9" key="1">
    <citation type="submission" date="2019-07" db="EMBL/GenBank/DDBJ databases">
        <title>Genomics analysis of Aphanomyces spp. identifies a new class of oomycete effector associated with host adaptation.</title>
        <authorList>
            <person name="Gaulin E."/>
        </authorList>
    </citation>
    <scope>NUCLEOTIDE SEQUENCE [LARGE SCALE GENOMIC DNA]</scope>
    <source>
        <strain evidence="8 9">ATCC 201684</strain>
    </source>
</reference>
<name>A0A6G0W6P8_9STRA</name>
<accession>A0A6G0W6P8</accession>
<keyword evidence="6" id="KW-0175">Coiled coil</keyword>
<evidence type="ECO:0000313" key="9">
    <source>
        <dbReference type="Proteomes" id="UP000481153"/>
    </source>
</evidence>
<evidence type="ECO:0000256" key="2">
    <source>
        <dbReference type="ARBA" id="ARBA00009150"/>
    </source>
</evidence>
<dbReference type="GO" id="GO:0000938">
    <property type="term" value="C:GARP complex"/>
    <property type="evidence" value="ECO:0007669"/>
    <property type="project" value="InterPro"/>
</dbReference>
<dbReference type="InterPro" id="IPR039745">
    <property type="entry name" value="Vps54"/>
</dbReference>
<protein>
    <recommendedName>
        <fullName evidence="7">Vacuolar protein sorting-associated protein 54 N-terminal domain-containing protein</fullName>
    </recommendedName>
</protein>